<sequence length="926" mass="104602">MAKISQQRRSIRTEKDHPGCIWGLLSIFDTRHSHSIRRLIADRRHGSARYAIGNRYSKSTLNMLPGVDKKQETIDSGVPVNKKTEENVPMKVNEAIKENHSKKQINSALACGLIPDPRLGSHLEVNHANHHDGLDKQLIEKQVLLQEKLGEAAEAFLNQKFMDATKDGTTPHPKELLDALEILNSNKELFLKLLQDPDSVLVKHIQALRNAQTKKSKRNSSKSLEESKLSELLLSENVEPVELPNERKHQKPSGHKSFRKREKAKSGDPLREKSEGLHSMPNGPQISTRIVLLKPSLATAHQDAVGSNPSSSHKTECELLGKGAGFSLKEIKQRIKHAIGDNKKGPWLSMDGFLHRAPYGAKHLKQLDSTVAMDVERTTETDITSGNSGDSERNSKTTTPTSRRERGGKLKLNQVHLKTDSLHSLYLNGLGTSSLTLSPVSREARKHLRERLSSENEEDMQSPKQAPRTLGRILDLPEYNALSPRLIAIRERKPYNTSDYESESALQQVHWNMDLSEEMSRVSNSGIESSTIVDKVSSNCIRPDLQSSPRTPKELGSERKDEGIPSVEDLFPSADNEISDLDHMERTEGSDVLHVTEEPESIGTTSENTKENLLTDTTENCALERVLEARESSCKCSHFDLQKNNIEEVPLLETTVVKSPSSSPTRYFSSSYSLIHEAEALESICEKPELPSPISVLDPSFHEDVLSPASSLSPRQVRIIDERQTPSRFAEELHIEPRRIQFKEPKSYRDPKISIERNAAIFEYVSDVLEASGFSKGGFQESWHSSDEPLDFSLFNEVAYPSCQIHEDQRHLIFDCINEVLVELYKRYFGYSLWFSLSRNNIRPIPTSKHVLEEVWTGIRWHLQSEILPNTLDSLSKRDLERREGWMDLGVDIEQLIIEIEEEIFEDLIDEAVFGDLLEEASSDTW</sequence>
<dbReference type="AlphaFoldDB" id="W1NHN5"/>
<dbReference type="EMBL" id="KI397501">
    <property type="protein sequence ID" value="ERM95013.1"/>
    <property type="molecule type" value="Genomic_DNA"/>
</dbReference>
<evidence type="ECO:0000259" key="2">
    <source>
        <dbReference type="Pfam" id="PF12552"/>
    </source>
</evidence>
<feature type="region of interest" description="Disordered" evidence="1">
    <location>
        <begin position="240"/>
        <end position="284"/>
    </location>
</feature>
<dbReference type="PANTHER" id="PTHR47212:SF4">
    <property type="entry name" value="ADHESIN-LIKE PROTEIN, PUTATIVE (DUF3741)-RELATED"/>
    <property type="match status" value="1"/>
</dbReference>
<organism evidence="4 5">
    <name type="scientific">Amborella trichopoda</name>
    <dbReference type="NCBI Taxonomy" id="13333"/>
    <lineage>
        <taxon>Eukaryota</taxon>
        <taxon>Viridiplantae</taxon>
        <taxon>Streptophyta</taxon>
        <taxon>Embryophyta</taxon>
        <taxon>Tracheophyta</taxon>
        <taxon>Spermatophyta</taxon>
        <taxon>Magnoliopsida</taxon>
        <taxon>Amborellales</taxon>
        <taxon>Amborellaceae</taxon>
        <taxon>Amborella</taxon>
    </lineage>
</organism>
<dbReference type="Gramene" id="ERM95013">
    <property type="protein sequence ID" value="ERM95013"/>
    <property type="gene ID" value="AMTR_s00009p00237790"/>
</dbReference>
<feature type="region of interest" description="Disordered" evidence="1">
    <location>
        <begin position="379"/>
        <end position="410"/>
    </location>
</feature>
<feature type="compositionally biased region" description="Basic and acidic residues" evidence="1">
    <location>
        <begin position="264"/>
        <end position="276"/>
    </location>
</feature>
<dbReference type="OMA" id="GHDVCLE"/>
<feature type="domain" description="DUF3741" evidence="2">
    <location>
        <begin position="158"/>
        <end position="199"/>
    </location>
</feature>
<feature type="compositionally biased region" description="Polar residues" evidence="1">
    <location>
        <begin position="534"/>
        <end position="550"/>
    </location>
</feature>
<accession>W1NHN5</accession>
<feature type="compositionally biased region" description="Basic residues" evidence="1">
    <location>
        <begin position="248"/>
        <end position="263"/>
    </location>
</feature>
<name>W1NHN5_AMBTC</name>
<evidence type="ECO:0000256" key="1">
    <source>
        <dbReference type="SAM" id="MobiDB-lite"/>
    </source>
</evidence>
<evidence type="ECO:0000313" key="4">
    <source>
        <dbReference type="EMBL" id="ERM95013.1"/>
    </source>
</evidence>
<feature type="region of interest" description="Disordered" evidence="1">
    <location>
        <begin position="445"/>
        <end position="468"/>
    </location>
</feature>
<feature type="domain" description="DUF4378" evidence="3">
    <location>
        <begin position="762"/>
        <end position="911"/>
    </location>
</feature>
<dbReference type="HOGENOM" id="CLU_014707_0_0_1"/>
<dbReference type="STRING" id="13333.W1NHN5"/>
<evidence type="ECO:0008006" key="6">
    <source>
        <dbReference type="Google" id="ProtNLM"/>
    </source>
</evidence>
<proteinExistence type="predicted"/>
<dbReference type="InterPro" id="IPR022212">
    <property type="entry name" value="DUF3741"/>
</dbReference>
<dbReference type="eggNOG" id="ENOG502QV0Y">
    <property type="taxonomic scope" value="Eukaryota"/>
</dbReference>
<keyword evidence="5" id="KW-1185">Reference proteome</keyword>
<dbReference type="PANTHER" id="PTHR47212">
    <property type="entry name" value="ADHESIN-LIKE PROTEIN, PUTATIVE (DUF3741)-RELATED"/>
    <property type="match status" value="1"/>
</dbReference>
<feature type="compositionally biased region" description="Basic and acidic residues" evidence="1">
    <location>
        <begin position="551"/>
        <end position="563"/>
    </location>
</feature>
<dbReference type="KEGG" id="atr:18422996"/>
<dbReference type="Pfam" id="PF14309">
    <property type="entry name" value="DUF4378"/>
    <property type="match status" value="1"/>
</dbReference>
<protein>
    <recommendedName>
        <fullName evidence="6">DUF4378 domain-containing protein</fullName>
    </recommendedName>
</protein>
<feature type="region of interest" description="Disordered" evidence="1">
    <location>
        <begin position="534"/>
        <end position="572"/>
    </location>
</feature>
<dbReference type="Proteomes" id="UP000017836">
    <property type="component" value="Unassembled WGS sequence"/>
</dbReference>
<evidence type="ECO:0000259" key="3">
    <source>
        <dbReference type="Pfam" id="PF14309"/>
    </source>
</evidence>
<dbReference type="Pfam" id="PF12552">
    <property type="entry name" value="DUF3741"/>
    <property type="match status" value="1"/>
</dbReference>
<dbReference type="InterPro" id="IPR025486">
    <property type="entry name" value="DUF4378"/>
</dbReference>
<dbReference type="OrthoDB" id="770239at2759"/>
<gene>
    <name evidence="4" type="ORF">AMTR_s00009p00237790</name>
</gene>
<reference evidence="5" key="1">
    <citation type="journal article" date="2013" name="Science">
        <title>The Amborella genome and the evolution of flowering plants.</title>
        <authorList>
            <consortium name="Amborella Genome Project"/>
        </authorList>
    </citation>
    <scope>NUCLEOTIDE SEQUENCE [LARGE SCALE GENOMIC DNA]</scope>
</reference>
<evidence type="ECO:0000313" key="5">
    <source>
        <dbReference type="Proteomes" id="UP000017836"/>
    </source>
</evidence>